<dbReference type="OrthoDB" id="6835762at2"/>
<comment type="caution">
    <text evidence="1">The sequence shown here is derived from an EMBL/GenBank/DDBJ whole genome shotgun (WGS) entry which is preliminary data.</text>
</comment>
<accession>A0A3R9EA51</accession>
<dbReference type="InterPro" id="IPR007488">
    <property type="entry name" value="DUF535"/>
</dbReference>
<evidence type="ECO:0000313" key="2">
    <source>
        <dbReference type="Proteomes" id="UP000269041"/>
    </source>
</evidence>
<reference evidence="1 2" key="1">
    <citation type="submission" date="2018-12" db="EMBL/GenBank/DDBJ databases">
        <title>Genomic taxonomy of the Vibrionaceae family.</title>
        <authorList>
            <person name="Gomez-Gil B."/>
            <person name="Enciso-Ibarra K."/>
        </authorList>
    </citation>
    <scope>NUCLEOTIDE SEQUENCE [LARGE SCALE GENOMIC DNA]</scope>
    <source>
        <strain evidence="1 2">CAIM 594</strain>
    </source>
</reference>
<dbReference type="PANTHER" id="PTHR38785:SF1">
    <property type="entry name" value="HOMOLOG OF VIRK"/>
    <property type="match status" value="1"/>
</dbReference>
<protein>
    <submittedName>
        <fullName evidence="1">DUF535 domain-containing protein</fullName>
    </submittedName>
</protein>
<dbReference type="AlphaFoldDB" id="A0A3R9EA51"/>
<dbReference type="PANTHER" id="PTHR38785">
    <property type="entry name" value="HOMOLOG OF VIRK"/>
    <property type="match status" value="1"/>
</dbReference>
<keyword evidence="2" id="KW-1185">Reference proteome</keyword>
<gene>
    <name evidence="1" type="ORF">EJA03_19870</name>
</gene>
<dbReference type="EMBL" id="RSFA01000200">
    <property type="protein sequence ID" value="RSD27290.1"/>
    <property type="molecule type" value="Genomic_DNA"/>
</dbReference>
<evidence type="ECO:0000313" key="1">
    <source>
        <dbReference type="EMBL" id="RSD27290.1"/>
    </source>
</evidence>
<proteinExistence type="predicted"/>
<name>A0A3R9EA51_9VIBR</name>
<dbReference type="GO" id="GO:0006974">
    <property type="term" value="P:DNA damage response"/>
    <property type="evidence" value="ECO:0007669"/>
    <property type="project" value="TreeGrafter"/>
</dbReference>
<dbReference type="Pfam" id="PF04393">
    <property type="entry name" value="DUF535"/>
    <property type="match status" value="1"/>
</dbReference>
<dbReference type="Proteomes" id="UP000269041">
    <property type="component" value="Unassembled WGS sequence"/>
</dbReference>
<sequence length="343" mass="40025">MSFVIQGDNSPFVFYLSLYSDKPILQLLFLSLYSSGKLRFHFEVTVKLKTLYKISKKINGTQNKFTVYRNHCRFCFRYMIAPSAARALQSMQEDQHIKDLFDLRPKMYDQPTHPYVCLNWNKATRLKNLSAHLNFMSTQLGEKSKHAYSEQGYKLFSIQGNNGEEYDVRLCSGEWREGSLGLSITDKALQSIYFTTFCVTENGDLFIGCIQGARGSIEDRSDIIKSLTKAQHGMRPKALIVELTIMFARHFGLSNAYCVTNKGHVYNASDYRSRRQRKKMMFDYDALCSEMSGIKQSPYQFQLPIESIRRDLDDLNRTKRKMYRKRYEMLDHYEEKIRQSLAA</sequence>
<organism evidence="1 2">
    <name type="scientific">Vibrio pectenicida</name>
    <dbReference type="NCBI Taxonomy" id="62763"/>
    <lineage>
        <taxon>Bacteria</taxon>
        <taxon>Pseudomonadati</taxon>
        <taxon>Pseudomonadota</taxon>
        <taxon>Gammaproteobacteria</taxon>
        <taxon>Vibrionales</taxon>
        <taxon>Vibrionaceae</taxon>
        <taxon>Vibrio</taxon>
    </lineage>
</organism>